<keyword evidence="3" id="KW-1185">Reference proteome</keyword>
<evidence type="ECO:0000313" key="3">
    <source>
        <dbReference type="Proteomes" id="UP001321473"/>
    </source>
</evidence>
<sequence>MDWQEGEIEFFSFEVCGCHNRCWKASDEWGNCYAARSASSPGCAMHRRDMPCGRRTCRKSMLQGRLQVSVPSTLTNQLPSPLTLSLEPMPLQACTSLNKIFVFITMLLNVLFLHACFLWLQVFFQKYFG</sequence>
<dbReference type="Proteomes" id="UP001321473">
    <property type="component" value="Unassembled WGS sequence"/>
</dbReference>
<keyword evidence="1" id="KW-0812">Transmembrane</keyword>
<feature type="transmembrane region" description="Helical" evidence="1">
    <location>
        <begin position="100"/>
        <end position="124"/>
    </location>
</feature>
<organism evidence="2 3">
    <name type="scientific">Amblyomma americanum</name>
    <name type="common">Lone star tick</name>
    <dbReference type="NCBI Taxonomy" id="6943"/>
    <lineage>
        <taxon>Eukaryota</taxon>
        <taxon>Metazoa</taxon>
        <taxon>Ecdysozoa</taxon>
        <taxon>Arthropoda</taxon>
        <taxon>Chelicerata</taxon>
        <taxon>Arachnida</taxon>
        <taxon>Acari</taxon>
        <taxon>Parasitiformes</taxon>
        <taxon>Ixodida</taxon>
        <taxon>Ixodoidea</taxon>
        <taxon>Ixodidae</taxon>
        <taxon>Amblyomminae</taxon>
        <taxon>Amblyomma</taxon>
    </lineage>
</organism>
<accession>A0AAQ4ED44</accession>
<protein>
    <submittedName>
        <fullName evidence="2">Uncharacterized protein</fullName>
    </submittedName>
</protein>
<reference evidence="2 3" key="1">
    <citation type="journal article" date="2023" name="Arcadia Sci">
        <title>De novo assembly of a long-read Amblyomma americanum tick genome.</title>
        <authorList>
            <person name="Chou S."/>
            <person name="Poskanzer K.E."/>
            <person name="Rollins M."/>
            <person name="Thuy-Boun P.S."/>
        </authorList>
    </citation>
    <scope>NUCLEOTIDE SEQUENCE [LARGE SCALE GENOMIC DNA]</scope>
    <source>
        <strain evidence="2">F_SG_1</strain>
        <tissue evidence="2">Salivary glands</tissue>
    </source>
</reference>
<name>A0AAQ4ED44_AMBAM</name>
<evidence type="ECO:0000313" key="2">
    <source>
        <dbReference type="EMBL" id="KAK8772707.1"/>
    </source>
</evidence>
<keyword evidence="1" id="KW-1133">Transmembrane helix</keyword>
<proteinExistence type="predicted"/>
<comment type="caution">
    <text evidence="2">The sequence shown here is derived from an EMBL/GenBank/DDBJ whole genome shotgun (WGS) entry which is preliminary data.</text>
</comment>
<evidence type="ECO:0000256" key="1">
    <source>
        <dbReference type="SAM" id="Phobius"/>
    </source>
</evidence>
<dbReference type="AlphaFoldDB" id="A0AAQ4ED44"/>
<keyword evidence="1" id="KW-0472">Membrane</keyword>
<gene>
    <name evidence="2" type="ORF">V5799_024051</name>
</gene>
<dbReference type="EMBL" id="JARKHS020017944">
    <property type="protein sequence ID" value="KAK8772707.1"/>
    <property type="molecule type" value="Genomic_DNA"/>
</dbReference>